<dbReference type="EMBL" id="LT795065">
    <property type="protein sequence ID" value="SJX64480.1"/>
    <property type="molecule type" value="Genomic_DNA"/>
</dbReference>
<evidence type="ECO:0000259" key="2">
    <source>
        <dbReference type="Pfam" id="PF03184"/>
    </source>
</evidence>
<feature type="region of interest" description="Disordered" evidence="1">
    <location>
        <begin position="317"/>
        <end position="387"/>
    </location>
</feature>
<sequence>MFGQGASERVVVPSGDLASRFRAQPGTQESATVIECIGSSGQVLPPLIITKGKRHTVGEQQQMQGILASCHFLKSNNSWTNSELASEWLENIFDPHTRLSKPSEWRLLIINSHRSHMCQAFCDVAWLQNILLFLLLPHTTHIMQPLDISIFGPLTVAYHRIVNTAAEHMDAVDKVQFGTFYTQAREKVLTQSATQKAFSDSGISLDPSPEKVLRHLPSGTPVPRSASAFNATLDATLNTHAQEPGSHDAQTLKCTLQQTNAVAQASIAVLEAEVKMLQVQQKQKKFAKRKLVAKGPGKLRRTQGNRQYKEEEVIAVPSAAVDDHDDASEDGNKDLLAPPTTPSPPPTHSFLDELDDGKPLSTIKDDDPGGFGFFETLPVPGPSRIRC</sequence>
<accession>A0A2N8UI95</accession>
<dbReference type="Pfam" id="PF03184">
    <property type="entry name" value="DDE_1"/>
    <property type="match status" value="1"/>
</dbReference>
<proteinExistence type="predicted"/>
<evidence type="ECO:0000313" key="3">
    <source>
        <dbReference type="EMBL" id="SJX64480.1"/>
    </source>
</evidence>
<evidence type="ECO:0000313" key="4">
    <source>
        <dbReference type="Proteomes" id="UP000239563"/>
    </source>
</evidence>
<dbReference type="InterPro" id="IPR004875">
    <property type="entry name" value="DDE_SF_endonuclease_dom"/>
</dbReference>
<dbReference type="AlphaFoldDB" id="A0A2N8UI95"/>
<feature type="domain" description="DDE-1" evidence="2">
    <location>
        <begin position="30"/>
        <end position="168"/>
    </location>
</feature>
<gene>
    <name evidence="3" type="ORF">SRS1_25003</name>
</gene>
<organism evidence="3 4">
    <name type="scientific">Sporisorium reilianum f. sp. reilianum</name>
    <dbReference type="NCBI Taxonomy" id="72559"/>
    <lineage>
        <taxon>Eukaryota</taxon>
        <taxon>Fungi</taxon>
        <taxon>Dikarya</taxon>
        <taxon>Basidiomycota</taxon>
        <taxon>Ustilaginomycotina</taxon>
        <taxon>Ustilaginomycetes</taxon>
        <taxon>Ustilaginales</taxon>
        <taxon>Ustilaginaceae</taxon>
        <taxon>Sporisorium</taxon>
    </lineage>
</organism>
<evidence type="ECO:0000256" key="1">
    <source>
        <dbReference type="SAM" id="MobiDB-lite"/>
    </source>
</evidence>
<dbReference type="Proteomes" id="UP000239563">
    <property type="component" value="Chromosome XII"/>
</dbReference>
<dbReference type="GO" id="GO:0003676">
    <property type="term" value="F:nucleic acid binding"/>
    <property type="evidence" value="ECO:0007669"/>
    <property type="project" value="InterPro"/>
</dbReference>
<protein>
    <submittedName>
        <fullName evidence="3">Related to transposase</fullName>
    </submittedName>
</protein>
<name>A0A2N8UI95_9BASI</name>
<reference evidence="3 4" key="1">
    <citation type="submission" date="2017-02" db="EMBL/GenBank/DDBJ databases">
        <authorList>
            <person name="Peterson S.W."/>
        </authorList>
    </citation>
    <scope>NUCLEOTIDE SEQUENCE [LARGE SCALE GENOMIC DNA]</scope>
    <source>
        <strain evidence="3 4">SRS1_H2-8</strain>
    </source>
</reference>